<feature type="transmembrane region" description="Helical" evidence="3">
    <location>
        <begin position="423"/>
        <end position="441"/>
    </location>
</feature>
<accession>A0A368XQJ2</accession>
<feature type="transmembrane region" description="Helical" evidence="3">
    <location>
        <begin position="147"/>
        <end position="169"/>
    </location>
</feature>
<feature type="region of interest" description="Disordered" evidence="2">
    <location>
        <begin position="1210"/>
        <end position="1235"/>
    </location>
</feature>
<feature type="domain" description="PNPLA" evidence="4">
    <location>
        <begin position="37"/>
        <end position="125"/>
    </location>
</feature>
<keyword evidence="3" id="KW-0812">Transmembrane</keyword>
<feature type="transmembrane region" description="Helical" evidence="3">
    <location>
        <begin position="268"/>
        <end position="288"/>
    </location>
</feature>
<dbReference type="RefSeq" id="WP_170168222.1">
    <property type="nucleotide sequence ID" value="NZ_QPJK01000005.1"/>
</dbReference>
<feature type="region of interest" description="Disordered" evidence="2">
    <location>
        <begin position="1079"/>
        <end position="1100"/>
    </location>
</feature>
<dbReference type="Pfam" id="PF01734">
    <property type="entry name" value="Patatin"/>
    <property type="match status" value="1"/>
</dbReference>
<dbReference type="GO" id="GO:0005829">
    <property type="term" value="C:cytosol"/>
    <property type="evidence" value="ECO:0007669"/>
    <property type="project" value="TreeGrafter"/>
</dbReference>
<evidence type="ECO:0000256" key="3">
    <source>
        <dbReference type="SAM" id="Phobius"/>
    </source>
</evidence>
<dbReference type="EMBL" id="QPJK01000005">
    <property type="protein sequence ID" value="RCW70282.1"/>
    <property type="molecule type" value="Genomic_DNA"/>
</dbReference>
<dbReference type="InterPro" id="IPR016035">
    <property type="entry name" value="Acyl_Trfase/lysoPLipase"/>
</dbReference>
<dbReference type="PANTHER" id="PTHR10728:SF40">
    <property type="entry name" value="PATATIN FAMILY PROTEIN"/>
    <property type="match status" value="1"/>
</dbReference>
<dbReference type="GO" id="GO:0046475">
    <property type="term" value="P:glycerophospholipid catabolic process"/>
    <property type="evidence" value="ECO:0007669"/>
    <property type="project" value="TreeGrafter"/>
</dbReference>
<proteinExistence type="predicted"/>
<feature type="transmembrane region" description="Helical" evidence="3">
    <location>
        <begin position="309"/>
        <end position="327"/>
    </location>
</feature>
<protein>
    <submittedName>
        <fullName evidence="5">Patatin-like phospholipase</fullName>
    </submittedName>
</protein>
<evidence type="ECO:0000313" key="5">
    <source>
        <dbReference type="EMBL" id="RCW70282.1"/>
    </source>
</evidence>
<reference evidence="5 6" key="1">
    <citation type="submission" date="2018-07" db="EMBL/GenBank/DDBJ databases">
        <title>Genomic Encyclopedia of Type Strains, Phase IV (KMG-IV): sequencing the most valuable type-strain genomes for metagenomic binning, comparative biology and taxonomic classification.</title>
        <authorList>
            <person name="Goeker M."/>
        </authorList>
    </citation>
    <scope>NUCLEOTIDE SEQUENCE [LARGE SCALE GENOMIC DNA]</scope>
    <source>
        <strain evidence="5 6">DSM 21634</strain>
    </source>
</reference>
<keyword evidence="6" id="KW-1185">Reference proteome</keyword>
<feature type="transmembrane region" description="Helical" evidence="3">
    <location>
        <begin position="230"/>
        <end position="248"/>
    </location>
</feature>
<evidence type="ECO:0000256" key="2">
    <source>
        <dbReference type="SAM" id="MobiDB-lite"/>
    </source>
</evidence>
<keyword evidence="3" id="KW-0472">Membrane</keyword>
<dbReference type="PANTHER" id="PTHR10728">
    <property type="entry name" value="CYTOSOLIC PHOSPHOLIPASE A2"/>
    <property type="match status" value="1"/>
</dbReference>
<name>A0A368XQJ2_9BURK</name>
<dbReference type="Gene3D" id="3.40.1090.10">
    <property type="entry name" value="Cytosolic phospholipase A2 catalytic domain"/>
    <property type="match status" value="1"/>
</dbReference>
<gene>
    <name evidence="5" type="ORF">DES41_105224</name>
</gene>
<dbReference type="InterPro" id="IPR002641">
    <property type="entry name" value="PNPLA_dom"/>
</dbReference>
<evidence type="ECO:0000259" key="4">
    <source>
        <dbReference type="Pfam" id="PF01734"/>
    </source>
</evidence>
<dbReference type="SUPFAM" id="SSF52151">
    <property type="entry name" value="FabD/lysophospholipase-like"/>
    <property type="match status" value="2"/>
</dbReference>
<feature type="transmembrane region" description="Helical" evidence="3">
    <location>
        <begin position="379"/>
        <end position="403"/>
    </location>
</feature>
<keyword evidence="1" id="KW-0443">Lipid metabolism</keyword>
<sequence length="1235" mass="132831">MDNELRKQVQARRQAWAAAGTDDELGKPLEEAGLWGLALSGGGIRSATFCFGLLRALAREGLLLRFDLLSTVSGGGHIGGLLGRLFSRARTPQEAAQVQQALGAARTNWFVWWLRANGRYLIPRGARDATFVAALYLRNLVAIHFELGMLALLLGVLLTAANLAGWQFMHQLGFTHATPVFAMLRNLPDWVPLWLPMAWLLLPCVVLVGATRAMAYWIVPWLTLARHWAVAGWLAVALATAWLVSWYWRLAAASISPVGEVMRSTLWAVTAALLLLWLLAVPVGALALRRARLRCAGPAAEAARSDLTAWLAHSFRWFSAVALAGLIDRAAWFLAFELEPLTEAGQGAAALWLAVWAAAIRTVLPLASQLLPGRILTRALLVVGRVLGYGLSFALCVWWVSLVHKAVMGAVFSYNGAQFAQGWQMWLLFLLPLAAFFLATARNVEFLNLSSLHAFYQARIVRSYLGAANGARLGAGPGALSALGEVPPVLPVRRRHIPVDDLNADDDIALERYRPQDCGGPVHLLNCCINQTRDPRGGLFNQDRRGLPLSVASGGLVKVSQEDWERPPTTGLPSLGGWMAISGAAIAPGLGNLTRGGISALATFAGIRLGYWWNVSARTGTERRWPRLFVKSCGVLSETFGSFLGGRGDNWFLTDGGHFENTGAYALLTERAQVIVLADCGADPRYGFDNLEDLVRKARIDLQADILFQRPRRAPAGSGEGPAGLARFGSLNDLASPESTACLALAKVLYGGAQPSTGILIVIKPNLCDGLPVDLVNFKRQNPDFPQETTADQFFSEAQWESYFHLGTFLGQNLNRSWIAELLRNPGAWFEDDDCSPFAAAQASRAAQEHEGARAVASGRLPARISGTATAVGATLSLGAAATLGVTVWQAIETARTVFTKQTLDERAALKELAELWAKATPGGQARPDPAAAGNLAAALLRTADTLCPTDEARWFTRSDLARRIHQSAMQQCAALSEALPAACAALLATGERHADTRANSSCLVPAPEILAVAPPPRYWVYDYTGKGASSSSHPCDPVVAERVYLQQAATGAPRDGPPASCHYTGRFAEGVFARAPAAGTVPAAPPSPTATLPPSPQPVPSHECAGVTVFMQIYGPSQRRAVWPLRRTWRAMGAEVPPLEDVVETANARGYASPVPVEKTTVRFHDSASLACARALGPKAGFMDWIVEPLSARYRPRPNTVEVWVAPGDTTLQDHPLPSVESRPAPLPSSRATP</sequence>
<evidence type="ECO:0000313" key="6">
    <source>
        <dbReference type="Proteomes" id="UP000252884"/>
    </source>
</evidence>
<organism evidence="5 6">
    <name type="scientific">Pseudorhodoferax soli</name>
    <dbReference type="NCBI Taxonomy" id="545864"/>
    <lineage>
        <taxon>Bacteria</taxon>
        <taxon>Pseudomonadati</taxon>
        <taxon>Pseudomonadota</taxon>
        <taxon>Betaproteobacteria</taxon>
        <taxon>Burkholderiales</taxon>
        <taxon>Comamonadaceae</taxon>
    </lineage>
</organism>
<feature type="transmembrane region" description="Helical" evidence="3">
    <location>
        <begin position="193"/>
        <end position="218"/>
    </location>
</feature>
<dbReference type="AlphaFoldDB" id="A0A368XQJ2"/>
<dbReference type="Proteomes" id="UP000252884">
    <property type="component" value="Unassembled WGS sequence"/>
</dbReference>
<comment type="caution">
    <text evidence="5">The sequence shown here is derived from an EMBL/GenBank/DDBJ whole genome shotgun (WGS) entry which is preliminary data.</text>
</comment>
<feature type="transmembrane region" description="Helical" evidence="3">
    <location>
        <begin position="347"/>
        <end position="367"/>
    </location>
</feature>
<dbReference type="GO" id="GO:0004623">
    <property type="term" value="F:phospholipase A2 activity"/>
    <property type="evidence" value="ECO:0007669"/>
    <property type="project" value="TreeGrafter"/>
</dbReference>
<evidence type="ECO:0000256" key="1">
    <source>
        <dbReference type="ARBA" id="ARBA00023098"/>
    </source>
</evidence>
<keyword evidence="3" id="KW-1133">Transmembrane helix</keyword>
<feature type="compositionally biased region" description="Pro residues" evidence="2">
    <location>
        <begin position="1084"/>
        <end position="1100"/>
    </location>
</feature>